<dbReference type="Gene3D" id="3.40.50.720">
    <property type="entry name" value="NAD(P)-binding Rossmann-like Domain"/>
    <property type="match status" value="1"/>
</dbReference>
<name>A0ABZ1AZ24_9ACTN</name>
<dbReference type="EMBL" id="CP141261">
    <property type="protein sequence ID" value="WRL63817.1"/>
    <property type="molecule type" value="Genomic_DNA"/>
</dbReference>
<accession>A0ABZ1AZ24</accession>
<dbReference type="SUPFAM" id="SSF51735">
    <property type="entry name" value="NAD(P)-binding Rossmann-fold domains"/>
    <property type="match status" value="1"/>
</dbReference>
<dbReference type="InterPro" id="IPR036291">
    <property type="entry name" value="NAD(P)-bd_dom_sf"/>
</dbReference>
<dbReference type="Proteomes" id="UP001324287">
    <property type="component" value="Chromosome"/>
</dbReference>
<evidence type="ECO:0000313" key="2">
    <source>
        <dbReference type="Proteomes" id="UP001324287"/>
    </source>
</evidence>
<reference evidence="1 2" key="1">
    <citation type="submission" date="2023-12" db="EMBL/GenBank/DDBJ databases">
        <title>Blastococcus brunescens sp. nov., an actonobacterium isolated from sandstone collected in sahara desert.</title>
        <authorList>
            <person name="Gtari M."/>
            <person name="Ghodhbane F."/>
        </authorList>
    </citation>
    <scope>NUCLEOTIDE SEQUENCE [LARGE SCALE GENOMIC DNA]</scope>
    <source>
        <strain evidence="1 2">BMG 8361</strain>
    </source>
</reference>
<evidence type="ECO:0000313" key="1">
    <source>
        <dbReference type="EMBL" id="WRL63817.1"/>
    </source>
</evidence>
<proteinExistence type="predicted"/>
<protein>
    <submittedName>
        <fullName evidence="1">Uncharacterized protein</fullName>
    </submittedName>
</protein>
<gene>
    <name evidence="1" type="ORF">U6N30_30015</name>
</gene>
<keyword evidence="2" id="KW-1185">Reference proteome</keyword>
<sequence>MLGSGSASFEMLRYLTERLPVMVTPRWVHSQIQPIAVRDVLRYLVGCAELPASVNRGFDVGGPDVMNYAEMMQRYAEVAGLPRRRILPVPFFSPRCPATGSA</sequence>
<dbReference type="RefSeq" id="WP_324275148.1">
    <property type="nucleotide sequence ID" value="NZ_CP141261.1"/>
</dbReference>
<organism evidence="1 2">
    <name type="scientific">Blastococcus brunescens</name>
    <dbReference type="NCBI Taxonomy" id="1564165"/>
    <lineage>
        <taxon>Bacteria</taxon>
        <taxon>Bacillati</taxon>
        <taxon>Actinomycetota</taxon>
        <taxon>Actinomycetes</taxon>
        <taxon>Geodermatophilales</taxon>
        <taxon>Geodermatophilaceae</taxon>
        <taxon>Blastococcus</taxon>
    </lineage>
</organism>